<gene>
    <name evidence="8" type="ORF">SLS58_010303</name>
</gene>
<name>A0ABR3T7Q9_9PEZI</name>
<feature type="transmembrane region" description="Helical" evidence="6">
    <location>
        <begin position="199"/>
        <end position="223"/>
    </location>
</feature>
<dbReference type="InterPro" id="IPR049326">
    <property type="entry name" value="Rhodopsin_dom_fungi"/>
</dbReference>
<evidence type="ECO:0000259" key="7">
    <source>
        <dbReference type="Pfam" id="PF20684"/>
    </source>
</evidence>
<dbReference type="PANTHER" id="PTHR33048:SF129">
    <property type="entry name" value="INTEGRAL MEMBRANE PROTEIN-RELATED"/>
    <property type="match status" value="1"/>
</dbReference>
<accession>A0ABR3T7Q9</accession>
<keyword evidence="2 6" id="KW-0812">Transmembrane</keyword>
<comment type="similarity">
    <text evidence="5">Belongs to the SAT4 family.</text>
</comment>
<comment type="caution">
    <text evidence="8">The sequence shown here is derived from an EMBL/GenBank/DDBJ whole genome shotgun (WGS) entry which is preliminary data.</text>
</comment>
<dbReference type="EMBL" id="JAKEKT020000117">
    <property type="protein sequence ID" value="KAL1635266.1"/>
    <property type="molecule type" value="Genomic_DNA"/>
</dbReference>
<comment type="subcellular location">
    <subcellularLocation>
        <location evidence="1">Membrane</location>
        <topology evidence="1">Multi-pass membrane protein</topology>
    </subcellularLocation>
</comment>
<evidence type="ECO:0000256" key="1">
    <source>
        <dbReference type="ARBA" id="ARBA00004141"/>
    </source>
</evidence>
<evidence type="ECO:0000313" key="8">
    <source>
        <dbReference type="EMBL" id="KAL1635266.1"/>
    </source>
</evidence>
<protein>
    <recommendedName>
        <fullName evidence="7">Rhodopsin domain-containing protein</fullName>
    </recommendedName>
</protein>
<dbReference type="InterPro" id="IPR052337">
    <property type="entry name" value="SAT4-like"/>
</dbReference>
<dbReference type="Pfam" id="PF20684">
    <property type="entry name" value="Fung_rhodopsin"/>
    <property type="match status" value="1"/>
</dbReference>
<feature type="domain" description="Rhodopsin" evidence="7">
    <location>
        <begin position="5"/>
        <end position="178"/>
    </location>
</feature>
<sequence length="224" mass="24595">MMLAIELLNSTSTCLTKISILSFYRRLGRGTYTTLFLLAVQANIALVAAYLVSFSIVLVATCRPVAAYWLQFSVVWAPRHAYRCLDEAATTVAANAVSIAQDLVACGLPSALLWKLQMGRRKKVFPCIAGLLRLLYTVRLYADYGYDATWTAHPVLLWTAVETHLGILCACAPALHSYAKEAAEKAPAWLRRRRRGSGWWSLGAVVVVVVVVVGVVFSTGWGWG</sequence>
<proteinExistence type="inferred from homology"/>
<keyword evidence="9" id="KW-1185">Reference proteome</keyword>
<evidence type="ECO:0000256" key="6">
    <source>
        <dbReference type="SAM" id="Phobius"/>
    </source>
</evidence>
<keyword evidence="3 6" id="KW-1133">Transmembrane helix</keyword>
<keyword evidence="4 6" id="KW-0472">Membrane</keyword>
<evidence type="ECO:0000256" key="4">
    <source>
        <dbReference type="ARBA" id="ARBA00023136"/>
    </source>
</evidence>
<evidence type="ECO:0000313" key="9">
    <source>
        <dbReference type="Proteomes" id="UP001521184"/>
    </source>
</evidence>
<evidence type="ECO:0000256" key="3">
    <source>
        <dbReference type="ARBA" id="ARBA00022989"/>
    </source>
</evidence>
<evidence type="ECO:0000256" key="2">
    <source>
        <dbReference type="ARBA" id="ARBA00022692"/>
    </source>
</evidence>
<feature type="transmembrane region" description="Helical" evidence="6">
    <location>
        <begin position="35"/>
        <end position="60"/>
    </location>
</feature>
<evidence type="ECO:0000256" key="5">
    <source>
        <dbReference type="ARBA" id="ARBA00038359"/>
    </source>
</evidence>
<organism evidence="8 9">
    <name type="scientific">Diplodia intermedia</name>
    <dbReference type="NCBI Taxonomy" id="856260"/>
    <lineage>
        <taxon>Eukaryota</taxon>
        <taxon>Fungi</taxon>
        <taxon>Dikarya</taxon>
        <taxon>Ascomycota</taxon>
        <taxon>Pezizomycotina</taxon>
        <taxon>Dothideomycetes</taxon>
        <taxon>Dothideomycetes incertae sedis</taxon>
        <taxon>Botryosphaeriales</taxon>
        <taxon>Botryosphaeriaceae</taxon>
        <taxon>Diplodia</taxon>
    </lineage>
</organism>
<dbReference type="Proteomes" id="UP001521184">
    <property type="component" value="Unassembled WGS sequence"/>
</dbReference>
<dbReference type="PANTHER" id="PTHR33048">
    <property type="entry name" value="PTH11-LIKE INTEGRAL MEMBRANE PROTEIN (AFU_ORTHOLOGUE AFUA_5G11245)"/>
    <property type="match status" value="1"/>
</dbReference>
<feature type="transmembrane region" description="Helical" evidence="6">
    <location>
        <begin position="154"/>
        <end position="178"/>
    </location>
</feature>
<feature type="transmembrane region" description="Helical" evidence="6">
    <location>
        <begin position="124"/>
        <end position="142"/>
    </location>
</feature>
<reference evidence="8 9" key="1">
    <citation type="journal article" date="2023" name="Plant Dis.">
        <title>First Report of Diplodia intermedia Causing Canker and Dieback Diseases on Apple Trees in Canada.</title>
        <authorList>
            <person name="Ellouze W."/>
            <person name="Ilyukhin E."/>
            <person name="Sulman M."/>
            <person name="Ali S."/>
        </authorList>
    </citation>
    <scope>NUCLEOTIDE SEQUENCE [LARGE SCALE GENOMIC DNA]</scope>
    <source>
        <strain evidence="8 9">M45-28</strain>
    </source>
</reference>